<dbReference type="Gene3D" id="2.40.420.20">
    <property type="match status" value="1"/>
</dbReference>
<dbReference type="RefSeq" id="WP_272748070.1">
    <property type="nucleotide sequence ID" value="NZ_JAQQKX010000007.1"/>
</dbReference>
<gene>
    <name evidence="10" type="ORF">PQU92_09955</name>
</gene>
<feature type="domain" description="Multidrug resistance protein MdtA-like alpha-helical hairpin" evidence="7">
    <location>
        <begin position="110"/>
        <end position="186"/>
    </location>
</feature>
<evidence type="ECO:0000256" key="2">
    <source>
        <dbReference type="ARBA" id="ARBA00009477"/>
    </source>
</evidence>
<sequence>MSPKTRKALWIGLAVVAVLLAAWGVKAIFFSKPKAPPVITAPVAMGNVERTVLATGSLEPYTLISVGAQTSGRVERLAVQLGQQVKKGDLIAEIDSQTQRNTLQSQQAEVANVRAQRAQVEADLAAAKLTYERQRTLYQADAGSRADFEAAENSYKSAQAALKANDAQLAQAQVSLNTAQVNLGYTQITAPIDGTVLAIVTKEGQTINANQTTPTIVKMGQLDRMTIKAEISEADVVNLKPGMEVYFTTLGQPKKRYYATLRTIAPAPETIKENDSVTTADATSAIYYNGEFDVDNADGTLRTFMTAQVYIVIEGAKNVMTIPATALGQAAPDGSYMVKVQDKDGKVAPRKITTGVNDGANVEVKSGLKVGERVVTVDGALDASKSDTGNMRRRGPPGGGL</sequence>
<dbReference type="Pfam" id="PF25876">
    <property type="entry name" value="HH_MFP_RND"/>
    <property type="match status" value="1"/>
</dbReference>
<dbReference type="Pfam" id="PF25917">
    <property type="entry name" value="BSH_RND"/>
    <property type="match status" value="1"/>
</dbReference>
<keyword evidence="4 5" id="KW-0175">Coiled coil</keyword>
<feature type="domain" description="Multidrug resistance protein MdtA-like barrel-sandwich hybrid" evidence="8">
    <location>
        <begin position="64"/>
        <end position="217"/>
    </location>
</feature>
<organism evidence="10 11">
    <name type="scientific">Asticcacaulis aquaticus</name>
    <dbReference type="NCBI Taxonomy" id="2984212"/>
    <lineage>
        <taxon>Bacteria</taxon>
        <taxon>Pseudomonadati</taxon>
        <taxon>Pseudomonadota</taxon>
        <taxon>Alphaproteobacteria</taxon>
        <taxon>Caulobacterales</taxon>
        <taxon>Caulobacteraceae</taxon>
        <taxon>Asticcacaulis</taxon>
    </lineage>
</organism>
<dbReference type="InterPro" id="IPR058624">
    <property type="entry name" value="MdtA-like_HH"/>
</dbReference>
<dbReference type="InterPro" id="IPR058627">
    <property type="entry name" value="MdtA-like_C"/>
</dbReference>
<evidence type="ECO:0000256" key="5">
    <source>
        <dbReference type="SAM" id="Coils"/>
    </source>
</evidence>
<evidence type="ECO:0000256" key="1">
    <source>
        <dbReference type="ARBA" id="ARBA00004196"/>
    </source>
</evidence>
<protein>
    <submittedName>
        <fullName evidence="10">Efflux RND transporter periplasmic adaptor subunit</fullName>
    </submittedName>
</protein>
<dbReference type="Pfam" id="PF25967">
    <property type="entry name" value="RND-MFP_C"/>
    <property type="match status" value="1"/>
</dbReference>
<dbReference type="InterPro" id="IPR030190">
    <property type="entry name" value="MacA_alpha-hairpin_sf"/>
</dbReference>
<evidence type="ECO:0000313" key="10">
    <source>
        <dbReference type="EMBL" id="MDC7683601.1"/>
    </source>
</evidence>
<name>A0ABT5HVY6_9CAUL</name>
<proteinExistence type="inferred from homology"/>
<dbReference type="Gene3D" id="2.40.50.100">
    <property type="match status" value="1"/>
</dbReference>
<feature type="domain" description="Multidrug resistance protein MdtA-like C-terminal permuted SH3" evidence="9">
    <location>
        <begin position="318"/>
        <end position="376"/>
    </location>
</feature>
<evidence type="ECO:0000259" key="9">
    <source>
        <dbReference type="Pfam" id="PF25967"/>
    </source>
</evidence>
<evidence type="ECO:0000256" key="3">
    <source>
        <dbReference type="ARBA" id="ARBA00022448"/>
    </source>
</evidence>
<feature type="coiled-coil region" evidence="5">
    <location>
        <begin position="103"/>
        <end position="130"/>
    </location>
</feature>
<dbReference type="Gene3D" id="6.10.140.1990">
    <property type="match status" value="1"/>
</dbReference>
<reference evidence="10 11" key="1">
    <citation type="submission" date="2023-01" db="EMBL/GenBank/DDBJ databases">
        <title>Novel species of the genus Asticcacaulis isolated from rivers.</title>
        <authorList>
            <person name="Lu H."/>
        </authorList>
    </citation>
    <scope>NUCLEOTIDE SEQUENCE [LARGE SCALE GENOMIC DNA]</scope>
    <source>
        <strain evidence="10 11">BYS171W</strain>
    </source>
</reference>
<dbReference type="PANTHER" id="PTHR30469:SF33">
    <property type="entry name" value="SLR1207 PROTEIN"/>
    <property type="match status" value="1"/>
</dbReference>
<dbReference type="NCBIfam" id="TIGR01730">
    <property type="entry name" value="RND_mfp"/>
    <property type="match status" value="1"/>
</dbReference>
<feature type="region of interest" description="Disordered" evidence="6">
    <location>
        <begin position="381"/>
        <end position="401"/>
    </location>
</feature>
<evidence type="ECO:0000259" key="7">
    <source>
        <dbReference type="Pfam" id="PF25876"/>
    </source>
</evidence>
<keyword evidence="3" id="KW-0813">Transport</keyword>
<dbReference type="SUPFAM" id="SSF111369">
    <property type="entry name" value="HlyD-like secretion proteins"/>
    <property type="match status" value="1"/>
</dbReference>
<dbReference type="PANTHER" id="PTHR30469">
    <property type="entry name" value="MULTIDRUG RESISTANCE PROTEIN MDTA"/>
    <property type="match status" value="1"/>
</dbReference>
<dbReference type="EMBL" id="JAQQKX010000007">
    <property type="protein sequence ID" value="MDC7683601.1"/>
    <property type="molecule type" value="Genomic_DNA"/>
</dbReference>
<evidence type="ECO:0000313" key="11">
    <source>
        <dbReference type="Proteomes" id="UP001214854"/>
    </source>
</evidence>
<comment type="similarity">
    <text evidence="2">Belongs to the membrane fusion protein (MFP) (TC 8.A.1) family.</text>
</comment>
<accession>A0ABT5HVY6</accession>
<dbReference type="InterPro" id="IPR058625">
    <property type="entry name" value="MdtA-like_BSH"/>
</dbReference>
<keyword evidence="11" id="KW-1185">Reference proteome</keyword>
<comment type="subcellular location">
    <subcellularLocation>
        <location evidence="1">Cell envelope</location>
    </subcellularLocation>
</comment>
<evidence type="ECO:0000256" key="6">
    <source>
        <dbReference type="SAM" id="MobiDB-lite"/>
    </source>
</evidence>
<comment type="caution">
    <text evidence="10">The sequence shown here is derived from an EMBL/GenBank/DDBJ whole genome shotgun (WGS) entry which is preliminary data.</text>
</comment>
<dbReference type="Gene3D" id="2.40.30.170">
    <property type="match status" value="1"/>
</dbReference>
<dbReference type="Proteomes" id="UP001214854">
    <property type="component" value="Unassembled WGS sequence"/>
</dbReference>
<evidence type="ECO:0000259" key="8">
    <source>
        <dbReference type="Pfam" id="PF25917"/>
    </source>
</evidence>
<evidence type="ECO:0000256" key="4">
    <source>
        <dbReference type="ARBA" id="ARBA00023054"/>
    </source>
</evidence>
<dbReference type="InterPro" id="IPR006143">
    <property type="entry name" value="RND_pump_MFP"/>
</dbReference>